<protein>
    <submittedName>
        <fullName evidence="1">Cell division protein ZapA</fullName>
    </submittedName>
</protein>
<dbReference type="Gene3D" id="6.10.250.790">
    <property type="match status" value="1"/>
</dbReference>
<dbReference type="InterPro" id="IPR036192">
    <property type="entry name" value="Cell_div_ZapA-like_sf"/>
</dbReference>
<evidence type="ECO:0000313" key="2">
    <source>
        <dbReference type="Proteomes" id="UP000245533"/>
    </source>
</evidence>
<name>A0A316TSH5_9BACT</name>
<dbReference type="OrthoDB" id="1495773at2"/>
<dbReference type="InterPro" id="IPR007838">
    <property type="entry name" value="Cell_div_ZapA-like"/>
</dbReference>
<dbReference type="EMBL" id="QGGB01000003">
    <property type="protein sequence ID" value="PWN07527.1"/>
    <property type="molecule type" value="Genomic_DNA"/>
</dbReference>
<dbReference type="InterPro" id="IPR053712">
    <property type="entry name" value="Bac_CellDiv_Activator"/>
</dbReference>
<dbReference type="Proteomes" id="UP000245533">
    <property type="component" value="Unassembled WGS sequence"/>
</dbReference>
<dbReference type="Pfam" id="PF05164">
    <property type="entry name" value="ZapA"/>
    <property type="match status" value="1"/>
</dbReference>
<dbReference type="RefSeq" id="WP_109645323.1">
    <property type="nucleotide sequence ID" value="NZ_QGGB01000003.1"/>
</dbReference>
<reference evidence="1 2" key="1">
    <citation type="submission" date="2018-05" db="EMBL/GenBank/DDBJ databases">
        <title>Rhodohalobacter halophilus gen. nov., sp. nov., a moderately halophilic member of the family Balneolaceae.</title>
        <authorList>
            <person name="Liu Z.-W."/>
        </authorList>
    </citation>
    <scope>NUCLEOTIDE SEQUENCE [LARGE SCALE GENOMIC DNA]</scope>
    <source>
        <strain evidence="1 2">8A47</strain>
    </source>
</reference>
<gene>
    <name evidence="1" type="ORF">DDZ15_04515</name>
</gene>
<proteinExistence type="predicted"/>
<keyword evidence="1" id="KW-0132">Cell division</keyword>
<sequence length="96" mass="11192">MQSIKVTVLGKQIPLKVEDSEVENTRKIAQYVDDKFKTYRNQLSNQPDSTIMILACLSIAEEVFELRSQYDYIEGKESDLMDQVNQQLERFVQEIS</sequence>
<accession>A0A316TSH5</accession>
<evidence type="ECO:0000313" key="1">
    <source>
        <dbReference type="EMBL" id="PWN07527.1"/>
    </source>
</evidence>
<dbReference type="SUPFAM" id="SSF102829">
    <property type="entry name" value="Cell division protein ZapA-like"/>
    <property type="match status" value="1"/>
</dbReference>
<keyword evidence="2" id="KW-1185">Reference proteome</keyword>
<keyword evidence="1" id="KW-0131">Cell cycle</keyword>
<comment type="caution">
    <text evidence="1">The sequence shown here is derived from an EMBL/GenBank/DDBJ whole genome shotgun (WGS) entry which is preliminary data.</text>
</comment>
<dbReference type="AlphaFoldDB" id="A0A316TSH5"/>
<dbReference type="GO" id="GO:0051301">
    <property type="term" value="P:cell division"/>
    <property type="evidence" value="ECO:0007669"/>
    <property type="project" value="UniProtKB-KW"/>
</dbReference>
<organism evidence="1 2">
    <name type="scientific">Rhodohalobacter mucosus</name>
    <dbReference type="NCBI Taxonomy" id="2079485"/>
    <lineage>
        <taxon>Bacteria</taxon>
        <taxon>Pseudomonadati</taxon>
        <taxon>Balneolota</taxon>
        <taxon>Balneolia</taxon>
        <taxon>Balneolales</taxon>
        <taxon>Balneolaceae</taxon>
        <taxon>Rhodohalobacter</taxon>
    </lineage>
</organism>